<evidence type="ECO:0000313" key="1">
    <source>
        <dbReference type="EMBL" id="SZX67065.1"/>
    </source>
</evidence>
<proteinExistence type="predicted"/>
<accession>A0A383VNG5</accession>
<dbReference type="Proteomes" id="UP000256970">
    <property type="component" value="Unassembled WGS sequence"/>
</dbReference>
<organism evidence="1 2">
    <name type="scientific">Tetradesmus obliquus</name>
    <name type="common">Green alga</name>
    <name type="synonym">Acutodesmus obliquus</name>
    <dbReference type="NCBI Taxonomy" id="3088"/>
    <lineage>
        <taxon>Eukaryota</taxon>
        <taxon>Viridiplantae</taxon>
        <taxon>Chlorophyta</taxon>
        <taxon>core chlorophytes</taxon>
        <taxon>Chlorophyceae</taxon>
        <taxon>CS clade</taxon>
        <taxon>Sphaeropleales</taxon>
        <taxon>Scenedesmaceae</taxon>
        <taxon>Tetradesmus</taxon>
    </lineage>
</organism>
<name>A0A383VNG5_TETOB</name>
<protein>
    <submittedName>
        <fullName evidence="1">Uncharacterized protein</fullName>
    </submittedName>
</protein>
<keyword evidence="2" id="KW-1185">Reference proteome</keyword>
<gene>
    <name evidence="1" type="ORF">BQ4739_LOCUS7491</name>
</gene>
<evidence type="ECO:0000313" key="2">
    <source>
        <dbReference type="Proteomes" id="UP000256970"/>
    </source>
</evidence>
<dbReference type="AlphaFoldDB" id="A0A383VNG5"/>
<dbReference type="EMBL" id="FNXT01000768">
    <property type="protein sequence ID" value="SZX67065.1"/>
    <property type="molecule type" value="Genomic_DNA"/>
</dbReference>
<reference evidence="1 2" key="1">
    <citation type="submission" date="2016-10" db="EMBL/GenBank/DDBJ databases">
        <authorList>
            <person name="Cai Z."/>
        </authorList>
    </citation>
    <scope>NUCLEOTIDE SEQUENCE [LARGE SCALE GENOMIC DNA]</scope>
</reference>
<sequence length="84" mass="7985">MVAGIGGCVWLLGRGSSSSSMAAEQVLPAAAAGLAPGDGVDGWEPLGEAVDSVAAVAAAAAGSGLRELSGDVISNDVSELPSFG</sequence>